<sequence>MKALPWSAARSVLLLSVFSIPVSAASVPGGVSEDSLGLWLKSDDAIVRYGADGWDAWKDHSPNANDVEAVVEGSASDWALSPADAEHNFHPFTTGYSNERLFHDNDASFTSSSEEVTPATMIAITRMTALPDTDSVARVMGVSNNVLWYQGNEPGMSVTGSDNDYPGRLQLRLTTDGSIIPDYLYTSEIPLGQTALNTAMIGGTNNTEVQVGINDEFSFSQIDDPALTGGNRFSLGYGTYYDAAVPFNGDIMEVLWFTEALSDDELRRVHSYLAVKHGISLSGDYLASDSAVVWDAALAPAFNNDVFGLARDDASDLDQRVSRAVASSVLTMATESDFVSANDGSRAAIDALDSYTYTYHLTGHNNAAASFSSGNVSYPYSSRLARSWVYQTVGHAQPVSLKFALPSVTPGTRAYLIRRNGSSDFTTAQVLGEVDLATGEIDGVLLNHNDYFTVALTLDSDEDGVIDPDDAFPTDPNETLDTDGDGIGNNADTDDDGDSYSDTDEVAAGSDPLDDTSVPADNDNDGVSDFTDDDDDNDGLSDADEAMVGSDPLNPDSDNDGVLDGAEVGGDASTPRDSDDDGVADVFSPFNDSDQDGLSNYVEVLIGSNPNARDSDGDDFRDDEELAVMLSGIDSDGDGIDDAMDADTTSAPDTNADGIADFAIRDTDDNGTPDLLDNDSDADGLDDVEETLNDSDNDGIADVVDPANVTGGGDSDADGVPDALECCRDSDWDAVPDYMEPDSDGDFVPDAYEAGIQTRMDSDGDGYDDVYDADVNGDGDIDNGPDADADGIRDDWILLDTDGDGLPDLADADSDNDGVSDEEETFFGTALTDDADGDGIPSQVDASQGENGGDSDNDGLTDMEECPEGYPLCRDTDSNGTPDYMSLDSDGDGINDGDDLDTAPGGGDSDGDGVGDAEECPNGSECPDSDGDGVPDYLDSDTQYEAPEQPAEEQPEEQAPAAQALKDHMTASTGVGSIGWVWMLAAVTLLRRRVVQVVLASVGLLAYASAQAEWSNDRLYFSGAAEVSRFSPVTEDSVYEVTDRHDWGVSLGAGYDILDQWALEVDFSQKGELQATRDDVVENSAYSFASASVAWYPSIWYSNRRYDDTWPHKLNWFLSSGVSRMFISGSADTELENSINISLGAGVTYGLSSGVELRGTAERLSGDVFSWGLGMTWYPFAPANRGEAGRPLRVEEESQPLYQPYQVASQRVARSHVADCGLELRTAQVEFAERSYLLQREYFDELNAISDTFFKCPGITLVVVGTGESEGMEQDSRREDYAYQRARAVFQYLVRRGVPSNRVVISTRPLPSDDAPEHRAEVFFAR</sequence>
<dbReference type="PANTHER" id="PTHR10199">
    <property type="entry name" value="THROMBOSPONDIN"/>
    <property type="match status" value="1"/>
</dbReference>
<feature type="compositionally biased region" description="Acidic residues" evidence="6">
    <location>
        <begin position="889"/>
        <end position="901"/>
    </location>
</feature>
<keyword evidence="4" id="KW-0106">Calcium</keyword>
<evidence type="ECO:0000259" key="8">
    <source>
        <dbReference type="PROSITE" id="PS51123"/>
    </source>
</evidence>
<evidence type="ECO:0000256" key="3">
    <source>
        <dbReference type="ARBA" id="ARBA00022729"/>
    </source>
</evidence>
<feature type="compositionally biased region" description="Acidic residues" evidence="6">
    <location>
        <begin position="522"/>
        <end position="545"/>
    </location>
</feature>
<accession>A0ABP9ZY74</accession>
<dbReference type="RefSeq" id="WP_353294036.1">
    <property type="nucleotide sequence ID" value="NZ_BAABWH010000003.1"/>
</dbReference>
<evidence type="ECO:0000256" key="7">
    <source>
        <dbReference type="SAM" id="SignalP"/>
    </source>
</evidence>
<dbReference type="InterPro" id="IPR058515">
    <property type="entry name" value="DUF8202"/>
</dbReference>
<feature type="compositionally biased region" description="Acidic residues" evidence="6">
    <location>
        <begin position="492"/>
        <end position="505"/>
    </location>
</feature>
<organism evidence="9 10">
    <name type="scientific">Thalassolituus maritimus</name>
    <dbReference type="NCBI Taxonomy" id="484498"/>
    <lineage>
        <taxon>Bacteria</taxon>
        <taxon>Pseudomonadati</taxon>
        <taxon>Pseudomonadota</taxon>
        <taxon>Gammaproteobacteria</taxon>
        <taxon>Oceanospirillales</taxon>
        <taxon>Oceanospirillaceae</taxon>
        <taxon>Thalassolituus</taxon>
    </lineage>
</organism>
<feature type="compositionally biased region" description="Acidic residues" evidence="6">
    <location>
        <begin position="853"/>
        <end position="867"/>
    </location>
</feature>
<dbReference type="PROSITE" id="PS51123">
    <property type="entry name" value="OMPA_2"/>
    <property type="match status" value="1"/>
</dbReference>
<gene>
    <name evidence="9" type="ORF">NBRC116585_12110</name>
</gene>
<feature type="compositionally biased region" description="Acidic residues" evidence="6">
    <location>
        <begin position="676"/>
        <end position="699"/>
    </location>
</feature>
<dbReference type="EMBL" id="BAABWH010000003">
    <property type="protein sequence ID" value="GAA6145093.1"/>
    <property type="molecule type" value="Genomic_DNA"/>
</dbReference>
<dbReference type="InterPro" id="IPR036737">
    <property type="entry name" value="OmpA-like_sf"/>
</dbReference>
<feature type="region of interest" description="Disordered" evidence="6">
    <location>
        <begin position="758"/>
        <end position="962"/>
    </location>
</feature>
<dbReference type="InterPro" id="IPR059100">
    <property type="entry name" value="TSP3_bac"/>
</dbReference>
<reference evidence="9 10" key="1">
    <citation type="submission" date="2024-04" db="EMBL/GenBank/DDBJ databases">
        <title>Draft genome sequence of Thalassolituus maritimus NBRC 116585.</title>
        <authorList>
            <person name="Miyakawa T."/>
            <person name="Kusuya Y."/>
            <person name="Miura T."/>
        </authorList>
    </citation>
    <scope>NUCLEOTIDE SEQUENCE [LARGE SCALE GENOMIC DNA]</scope>
    <source>
        <strain evidence="9 10">5NW40-0001</strain>
    </source>
</reference>
<feature type="compositionally biased region" description="Acidic residues" evidence="6">
    <location>
        <begin position="801"/>
        <end position="825"/>
    </location>
</feature>
<dbReference type="SUPFAM" id="SSF56925">
    <property type="entry name" value="OMPA-like"/>
    <property type="match status" value="1"/>
</dbReference>
<feature type="compositionally biased region" description="Acidic residues" evidence="6">
    <location>
        <begin position="616"/>
        <end position="626"/>
    </location>
</feature>
<comment type="caution">
    <text evidence="9">The sequence shown here is derived from an EMBL/GenBank/DDBJ whole genome shotgun (WGS) entry which is preliminary data.</text>
</comment>
<dbReference type="InterPro" id="IPR028974">
    <property type="entry name" value="TSP_type-3_rpt"/>
</dbReference>
<dbReference type="InterPro" id="IPR006665">
    <property type="entry name" value="OmpA-like"/>
</dbReference>
<feature type="compositionally biased region" description="Acidic residues" evidence="6">
    <location>
        <begin position="763"/>
        <end position="789"/>
    </location>
</feature>
<feature type="compositionally biased region" description="Acidic residues" evidence="6">
    <location>
        <begin position="635"/>
        <end position="645"/>
    </location>
</feature>
<feature type="compositionally biased region" description="Acidic residues" evidence="6">
    <location>
        <begin position="462"/>
        <end position="484"/>
    </location>
</feature>
<dbReference type="Gene3D" id="4.10.1080.10">
    <property type="entry name" value="TSP type-3 repeat"/>
    <property type="match status" value="3"/>
</dbReference>
<evidence type="ECO:0000256" key="1">
    <source>
        <dbReference type="ARBA" id="ARBA00004613"/>
    </source>
</evidence>
<feature type="signal peptide" evidence="7">
    <location>
        <begin position="1"/>
        <end position="24"/>
    </location>
</feature>
<keyword evidence="5" id="KW-0472">Membrane</keyword>
<dbReference type="PANTHER" id="PTHR10199:SF119">
    <property type="entry name" value="RE20510P"/>
    <property type="match status" value="1"/>
</dbReference>
<dbReference type="Gene3D" id="2.40.160.20">
    <property type="match status" value="1"/>
</dbReference>
<dbReference type="Pfam" id="PF26628">
    <property type="entry name" value="DUF8202"/>
    <property type="match status" value="1"/>
</dbReference>
<evidence type="ECO:0000256" key="5">
    <source>
        <dbReference type="PROSITE-ProRule" id="PRU00473"/>
    </source>
</evidence>
<evidence type="ECO:0000313" key="10">
    <source>
        <dbReference type="Proteomes" id="UP001481413"/>
    </source>
</evidence>
<dbReference type="SUPFAM" id="SSF103647">
    <property type="entry name" value="TSP type-3 repeat"/>
    <property type="match status" value="4"/>
</dbReference>
<keyword evidence="3 7" id="KW-0732">Signal</keyword>
<evidence type="ECO:0000256" key="4">
    <source>
        <dbReference type="ARBA" id="ARBA00022837"/>
    </source>
</evidence>
<protein>
    <recommendedName>
        <fullName evidence="8">OmpA-like domain-containing protein</fullName>
    </recommendedName>
</protein>
<proteinExistence type="predicted"/>
<dbReference type="InterPro" id="IPR011250">
    <property type="entry name" value="OMP/PagP_B-barrel"/>
</dbReference>
<name>A0ABP9ZY74_9GAMM</name>
<feature type="compositionally biased region" description="Acidic residues" evidence="6">
    <location>
        <begin position="909"/>
        <end position="919"/>
    </location>
</feature>
<comment type="subcellular location">
    <subcellularLocation>
        <location evidence="1">Secreted</location>
    </subcellularLocation>
</comment>
<keyword evidence="2" id="KW-0964">Secreted</keyword>
<dbReference type="Gene3D" id="3.30.1330.60">
    <property type="entry name" value="OmpA-like domain"/>
    <property type="match status" value="1"/>
</dbReference>
<evidence type="ECO:0000256" key="2">
    <source>
        <dbReference type="ARBA" id="ARBA00022525"/>
    </source>
</evidence>
<feature type="region of interest" description="Disordered" evidence="6">
    <location>
        <begin position="462"/>
        <end position="722"/>
    </location>
</feature>
<keyword evidence="10" id="KW-1185">Reference proteome</keyword>
<dbReference type="Proteomes" id="UP001481413">
    <property type="component" value="Unassembled WGS sequence"/>
</dbReference>
<feature type="domain" description="OmpA-like" evidence="8">
    <location>
        <begin position="1218"/>
        <end position="1326"/>
    </location>
</feature>
<dbReference type="SUPFAM" id="SSF103088">
    <property type="entry name" value="OmpA-like"/>
    <property type="match status" value="1"/>
</dbReference>
<dbReference type="Pfam" id="PF18884">
    <property type="entry name" value="TSP3_bac"/>
    <property type="match status" value="5"/>
</dbReference>
<feature type="chain" id="PRO_5047441399" description="OmpA-like domain-containing protein" evidence="7">
    <location>
        <begin position="25"/>
        <end position="1326"/>
    </location>
</feature>
<evidence type="ECO:0000313" key="9">
    <source>
        <dbReference type="EMBL" id="GAA6145093.1"/>
    </source>
</evidence>
<evidence type="ECO:0000256" key="6">
    <source>
        <dbReference type="SAM" id="MobiDB-lite"/>
    </source>
</evidence>